<proteinExistence type="predicted"/>
<organism evidence="1 2">
    <name type="scientific">Formosa sediminum</name>
    <dbReference type="NCBI Taxonomy" id="2594004"/>
    <lineage>
        <taxon>Bacteria</taxon>
        <taxon>Pseudomonadati</taxon>
        <taxon>Bacteroidota</taxon>
        <taxon>Flavobacteriia</taxon>
        <taxon>Flavobacteriales</taxon>
        <taxon>Flavobacteriaceae</taxon>
        <taxon>Formosa</taxon>
    </lineage>
</organism>
<dbReference type="PROSITE" id="PS51257">
    <property type="entry name" value="PROKAR_LIPOPROTEIN"/>
    <property type="match status" value="1"/>
</dbReference>
<gene>
    <name evidence="1" type="ORF">FNB79_11600</name>
</gene>
<dbReference type="AlphaFoldDB" id="A0A516GST7"/>
<dbReference type="RefSeq" id="WP_143381466.1">
    <property type="nucleotide sequence ID" value="NZ_CP041637.1"/>
</dbReference>
<sequence>MKNYYFIAIFSLFLVACNNDDDGYGPTYDYIFTENSELTVVSYDTETYIKYGEVQPGEKLVFKYRYDAGEDLATYDAGFTEWIRFEIDPELERFSYTDDELLTIDAVYTKSCFCYFEYDEAKDVDPVGTISGEKLSDNSWKIKIDVTFYNEDHKVIDAKFKRD</sequence>
<evidence type="ECO:0008006" key="3">
    <source>
        <dbReference type="Google" id="ProtNLM"/>
    </source>
</evidence>
<accession>A0A516GST7</accession>
<keyword evidence="2" id="KW-1185">Reference proteome</keyword>
<reference evidence="1 2" key="1">
    <citation type="submission" date="2019-07" db="EMBL/GenBank/DDBJ databases">
        <title>Genome sequencing for Formosa sp. PS13.</title>
        <authorList>
            <person name="Park S.-J."/>
        </authorList>
    </citation>
    <scope>NUCLEOTIDE SEQUENCE [LARGE SCALE GENOMIC DNA]</scope>
    <source>
        <strain evidence="1 2">PS13</strain>
    </source>
</reference>
<dbReference type="EMBL" id="CP041637">
    <property type="protein sequence ID" value="QDO94582.1"/>
    <property type="molecule type" value="Genomic_DNA"/>
</dbReference>
<evidence type="ECO:0000313" key="1">
    <source>
        <dbReference type="EMBL" id="QDO94582.1"/>
    </source>
</evidence>
<dbReference type="KEGG" id="fop:FNB79_11600"/>
<protein>
    <recommendedName>
        <fullName evidence="3">Lipoprotein</fullName>
    </recommendedName>
</protein>
<evidence type="ECO:0000313" key="2">
    <source>
        <dbReference type="Proteomes" id="UP000319209"/>
    </source>
</evidence>
<name>A0A516GST7_9FLAO</name>
<dbReference type="OrthoDB" id="1432964at2"/>
<dbReference type="Proteomes" id="UP000319209">
    <property type="component" value="Chromosome"/>
</dbReference>